<evidence type="ECO:0000256" key="6">
    <source>
        <dbReference type="ARBA" id="ARBA00023054"/>
    </source>
</evidence>
<keyword evidence="11" id="KW-1185">Reference proteome</keyword>
<comment type="subcellular location">
    <subcellularLocation>
        <location evidence="2 8">Nucleus</location>
        <location evidence="2 8">Nucleolus</location>
    </subcellularLocation>
</comment>
<feature type="compositionally biased region" description="Polar residues" evidence="9">
    <location>
        <begin position="1"/>
        <end position="18"/>
    </location>
</feature>
<sequence length="121" mass="14319">MQTESATNVRTVAQSANGRTGGKGWKLQKTATKRSHLMPGVKAKSWDERMLKRTKLEALKKVERDMRDESKREEEATRQRLKERRERHAERKREEEMRARMSAKKLQRMKKRLGRTKKVNG</sequence>
<feature type="compositionally biased region" description="Basic and acidic residues" evidence="9">
    <location>
        <begin position="64"/>
        <end position="99"/>
    </location>
</feature>
<evidence type="ECO:0000313" key="10">
    <source>
        <dbReference type="EMBL" id="KAG7532177.1"/>
    </source>
</evidence>
<dbReference type="AlphaFoldDB" id="A0A8K0NQJ3"/>
<evidence type="ECO:0000256" key="3">
    <source>
        <dbReference type="ARBA" id="ARBA00007869"/>
    </source>
</evidence>
<evidence type="ECO:0000256" key="5">
    <source>
        <dbReference type="ARBA" id="ARBA00022552"/>
    </source>
</evidence>
<comment type="function">
    <text evidence="1 8">Involved in nucleolar integrity and required for processing of the pre-rRNA for the 60S ribosome subunit.</text>
</comment>
<dbReference type="GO" id="GO:0005730">
    <property type="term" value="C:nucleolus"/>
    <property type="evidence" value="ECO:0007669"/>
    <property type="project" value="UniProtKB-SubCell"/>
</dbReference>
<keyword evidence="4 8" id="KW-0690">Ribosome biogenesis</keyword>
<keyword evidence="7 8" id="KW-0539">Nucleus</keyword>
<dbReference type="EMBL" id="JABELV010000071">
    <property type="protein sequence ID" value="KAG7532177.1"/>
    <property type="molecule type" value="Genomic_DNA"/>
</dbReference>
<feature type="region of interest" description="Disordered" evidence="9">
    <location>
        <begin position="1"/>
        <end position="26"/>
    </location>
</feature>
<accession>A0A8K0NQJ3</accession>
<proteinExistence type="inferred from homology"/>
<dbReference type="GO" id="GO:0006364">
    <property type="term" value="P:rRNA processing"/>
    <property type="evidence" value="ECO:0007669"/>
    <property type="project" value="UniProtKB-UniRule"/>
</dbReference>
<comment type="caution">
    <text evidence="10">The sequence shown here is derived from an EMBL/GenBank/DDBJ whole genome shotgun (WGS) entry which is preliminary data.</text>
</comment>
<keyword evidence="5 8" id="KW-0698">rRNA processing</keyword>
<dbReference type="Pfam" id="PF03879">
    <property type="entry name" value="Cgr1"/>
    <property type="match status" value="1"/>
</dbReference>
<gene>
    <name evidence="10" type="ORF">FFLO_03726</name>
</gene>
<evidence type="ECO:0000256" key="9">
    <source>
        <dbReference type="SAM" id="MobiDB-lite"/>
    </source>
</evidence>
<organism evidence="10 11">
    <name type="scientific">Filobasidium floriforme</name>
    <dbReference type="NCBI Taxonomy" id="5210"/>
    <lineage>
        <taxon>Eukaryota</taxon>
        <taxon>Fungi</taxon>
        <taxon>Dikarya</taxon>
        <taxon>Basidiomycota</taxon>
        <taxon>Agaricomycotina</taxon>
        <taxon>Tremellomycetes</taxon>
        <taxon>Filobasidiales</taxon>
        <taxon>Filobasidiaceae</taxon>
        <taxon>Filobasidium</taxon>
    </lineage>
</organism>
<feature type="region of interest" description="Disordered" evidence="9">
    <location>
        <begin position="64"/>
        <end position="121"/>
    </location>
</feature>
<evidence type="ECO:0000256" key="1">
    <source>
        <dbReference type="ARBA" id="ARBA00004090"/>
    </source>
</evidence>
<evidence type="ECO:0000256" key="8">
    <source>
        <dbReference type="RuleBase" id="RU363084"/>
    </source>
</evidence>
<feature type="compositionally biased region" description="Basic residues" evidence="9">
    <location>
        <begin position="101"/>
        <end position="121"/>
    </location>
</feature>
<evidence type="ECO:0000256" key="2">
    <source>
        <dbReference type="ARBA" id="ARBA00004604"/>
    </source>
</evidence>
<evidence type="ECO:0000256" key="7">
    <source>
        <dbReference type="ARBA" id="ARBA00023242"/>
    </source>
</evidence>
<dbReference type="InterPro" id="IPR005579">
    <property type="entry name" value="Cgr1-like"/>
</dbReference>
<comment type="similarity">
    <text evidence="3 8">Belongs to the CGR1 family.</text>
</comment>
<evidence type="ECO:0000313" key="11">
    <source>
        <dbReference type="Proteomes" id="UP000812966"/>
    </source>
</evidence>
<reference evidence="10" key="1">
    <citation type="submission" date="2020-04" db="EMBL/GenBank/DDBJ databases">
        <title>Analysis of mating type loci in Filobasidium floriforme.</title>
        <authorList>
            <person name="Nowrousian M."/>
        </authorList>
    </citation>
    <scope>NUCLEOTIDE SEQUENCE</scope>
    <source>
        <strain evidence="10">CBS 6242</strain>
    </source>
</reference>
<evidence type="ECO:0000256" key="4">
    <source>
        <dbReference type="ARBA" id="ARBA00022517"/>
    </source>
</evidence>
<dbReference type="Proteomes" id="UP000812966">
    <property type="component" value="Unassembled WGS sequence"/>
</dbReference>
<keyword evidence="6" id="KW-0175">Coiled coil</keyword>
<protein>
    <recommendedName>
        <fullName evidence="8">rRNA-processing protein</fullName>
    </recommendedName>
</protein>
<name>A0A8K0NQJ3_9TREE</name>